<dbReference type="Gene3D" id="3.40.50.300">
    <property type="entry name" value="P-loop containing nucleotide triphosphate hydrolases"/>
    <property type="match status" value="1"/>
</dbReference>
<dbReference type="InterPro" id="IPR027417">
    <property type="entry name" value="P-loop_NTPase"/>
</dbReference>
<dbReference type="STRING" id="105785.A0A2J7REF4"/>
<evidence type="ECO:0000256" key="4">
    <source>
        <dbReference type="ARBA" id="ARBA00022679"/>
    </source>
</evidence>
<dbReference type="InParanoid" id="A0A2J7REF4"/>
<evidence type="ECO:0000256" key="9">
    <source>
        <dbReference type="ARBA" id="ARBA00071212"/>
    </source>
</evidence>
<keyword evidence="3" id="KW-0698">rRNA processing</keyword>
<accession>A0A2J7REF4</accession>
<keyword evidence="14" id="KW-1185">Reference proteome</keyword>
<dbReference type="Pfam" id="PF16575">
    <property type="entry name" value="CLP1_P"/>
    <property type="match status" value="1"/>
</dbReference>
<keyword evidence="8" id="KW-0539">Nucleus</keyword>
<dbReference type="PANTHER" id="PTHR12755:SF3">
    <property type="entry name" value="POLYNUCLEOTIDE 5'-HYDROXYL-KINASE NOL9"/>
    <property type="match status" value="1"/>
</dbReference>
<comment type="subcellular location">
    <subcellularLocation>
        <location evidence="1">Nucleus</location>
        <location evidence="1">Nucleolus</location>
    </subcellularLocation>
</comment>
<reference evidence="13 14" key="1">
    <citation type="submission" date="2017-12" db="EMBL/GenBank/DDBJ databases">
        <title>Hemimetabolous genomes reveal molecular basis of termite eusociality.</title>
        <authorList>
            <person name="Harrison M.C."/>
            <person name="Jongepier E."/>
            <person name="Robertson H.M."/>
            <person name="Arning N."/>
            <person name="Bitard-Feildel T."/>
            <person name="Chao H."/>
            <person name="Childers C.P."/>
            <person name="Dinh H."/>
            <person name="Doddapaneni H."/>
            <person name="Dugan S."/>
            <person name="Gowin J."/>
            <person name="Greiner C."/>
            <person name="Han Y."/>
            <person name="Hu H."/>
            <person name="Hughes D.S.T."/>
            <person name="Huylmans A.-K."/>
            <person name="Kemena C."/>
            <person name="Kremer L.P.M."/>
            <person name="Lee S.L."/>
            <person name="Lopez-Ezquerra A."/>
            <person name="Mallet L."/>
            <person name="Monroy-Kuhn J.M."/>
            <person name="Moser A."/>
            <person name="Murali S.C."/>
            <person name="Muzny D.M."/>
            <person name="Otani S."/>
            <person name="Piulachs M.-D."/>
            <person name="Poelchau M."/>
            <person name="Qu J."/>
            <person name="Schaub F."/>
            <person name="Wada-Katsumata A."/>
            <person name="Worley K.C."/>
            <person name="Xie Q."/>
            <person name="Ylla G."/>
            <person name="Poulsen M."/>
            <person name="Gibbs R.A."/>
            <person name="Schal C."/>
            <person name="Richards S."/>
            <person name="Belles X."/>
            <person name="Korb J."/>
            <person name="Bornberg-Bauer E."/>
        </authorList>
    </citation>
    <scope>NUCLEOTIDE SEQUENCE [LARGE SCALE GENOMIC DNA]</scope>
    <source>
        <tissue evidence="13">Whole body</tissue>
    </source>
</reference>
<dbReference type="Pfam" id="PF24419">
    <property type="entry name" value="Cupin_NOL9"/>
    <property type="match status" value="1"/>
</dbReference>
<dbReference type="InterPro" id="IPR057570">
    <property type="entry name" value="NOL9_C"/>
</dbReference>
<gene>
    <name evidence="13" type="ORF">B7P43_G17627</name>
</gene>
<evidence type="ECO:0000256" key="3">
    <source>
        <dbReference type="ARBA" id="ARBA00022552"/>
    </source>
</evidence>
<dbReference type="Proteomes" id="UP000235965">
    <property type="component" value="Unassembled WGS sequence"/>
</dbReference>
<sequence length="595" mass="66855">MELCLKRSNQHFTESQVCCVNGNWKVEDGSWPYVLVHKLPRREQFLLLMNHPNTVYFKGILCICLLKGSVEILGCTMSVRTNTRQTVYSPKGSSMLSIETCFPSPANKPDDEVVFVNVVDLGLELSEEIISEMRHKDCVVLLEKPRLSPLEGYLKTLGPFMHLFTFTELKERYARVRESSPFYKVEEMFRCVFELSNTAENLKRHQKGPDWEEITNYINRESARTVVCGGKGVGKSTFVRFLVNQSLPLFREVLCLDFDPGQPEFTIPGCVSAVIVKQPLLGPSFTHLTTPEQMVFVGEVNIAQCPSQYADSVQHIISYCNSQPKLLRMPWIVNTMGFNKGVGVDLTTSVIRMLKPQHVVQIQSANAEFNFPEPLSPPYVCSYQNRFCELPPDDPLKYVLHTMRTMAENKKGMAPWGMGAPRLREAVILSYLSRMVQPPKYILADTVPYMIPFCKVVLCVCHTKLPFCQILSAINGNLVALCSYSGSDILVPDDPQLPSVLGQQPVCPCLGFGIVRGVDMQEKCLFLITPVPEAVLSTVNCLMLGTIMLPSYVYSTASECEGEIPYMATGPGHPLSKVASRFFRPSQHIYGTRRK</sequence>
<evidence type="ECO:0000259" key="10">
    <source>
        <dbReference type="Pfam" id="PF16575"/>
    </source>
</evidence>
<dbReference type="GO" id="GO:0000448">
    <property type="term" value="P:cleavage in ITS2 between 5.8S rRNA and LSU-rRNA of tricistronic rRNA transcript (SSU-rRNA, 5.8S rRNA, LSU-rRNA)"/>
    <property type="evidence" value="ECO:0007669"/>
    <property type="project" value="TreeGrafter"/>
</dbReference>
<keyword evidence="7" id="KW-0067">ATP-binding</keyword>
<dbReference type="PANTHER" id="PTHR12755">
    <property type="entry name" value="CLEAVAGE/POLYADENYLATION FACTOR IA SUBUNIT CLP1P"/>
    <property type="match status" value="1"/>
</dbReference>
<dbReference type="AlphaFoldDB" id="A0A2J7REF4"/>
<evidence type="ECO:0000256" key="7">
    <source>
        <dbReference type="ARBA" id="ARBA00022840"/>
    </source>
</evidence>
<protein>
    <recommendedName>
        <fullName evidence="9">Polynucleotide 5'-hydroxyl-kinase NOL9</fullName>
    </recommendedName>
</protein>
<comment type="similarity">
    <text evidence="2">Belongs to the Clp1 family. NOL9/GRC3 subfamily.</text>
</comment>
<evidence type="ECO:0000256" key="2">
    <source>
        <dbReference type="ARBA" id="ARBA00011003"/>
    </source>
</evidence>
<dbReference type="InterPro" id="IPR057573">
    <property type="entry name" value="NOL9_N"/>
</dbReference>
<organism evidence="13 14">
    <name type="scientific">Cryptotermes secundus</name>
    <dbReference type="NCBI Taxonomy" id="105785"/>
    <lineage>
        <taxon>Eukaryota</taxon>
        <taxon>Metazoa</taxon>
        <taxon>Ecdysozoa</taxon>
        <taxon>Arthropoda</taxon>
        <taxon>Hexapoda</taxon>
        <taxon>Insecta</taxon>
        <taxon>Pterygota</taxon>
        <taxon>Neoptera</taxon>
        <taxon>Polyneoptera</taxon>
        <taxon>Dictyoptera</taxon>
        <taxon>Blattodea</taxon>
        <taxon>Blattoidea</taxon>
        <taxon>Termitoidae</taxon>
        <taxon>Kalotermitidae</taxon>
        <taxon>Cryptotermitinae</taxon>
        <taxon>Cryptotermes</taxon>
    </lineage>
</organism>
<dbReference type="GO" id="GO:0005730">
    <property type="term" value="C:nucleolus"/>
    <property type="evidence" value="ECO:0007669"/>
    <property type="project" value="UniProtKB-SubCell"/>
</dbReference>
<keyword evidence="4" id="KW-0808">Transferase</keyword>
<evidence type="ECO:0000256" key="5">
    <source>
        <dbReference type="ARBA" id="ARBA00022741"/>
    </source>
</evidence>
<keyword evidence="5" id="KW-0547">Nucleotide-binding</keyword>
<dbReference type="SUPFAM" id="SSF52540">
    <property type="entry name" value="P-loop containing nucleoside triphosphate hydrolases"/>
    <property type="match status" value="1"/>
</dbReference>
<dbReference type="Pfam" id="PF25467">
    <property type="entry name" value="NOL9_C"/>
    <property type="match status" value="1"/>
</dbReference>
<feature type="domain" description="NOL9 C-terminal" evidence="12">
    <location>
        <begin position="445"/>
        <end position="550"/>
    </location>
</feature>
<comment type="caution">
    <text evidence="13">The sequence shown here is derived from an EMBL/GenBank/DDBJ whole genome shotgun (WGS) entry which is preliminary data.</text>
</comment>
<dbReference type="InterPro" id="IPR032319">
    <property type="entry name" value="CLP1_P"/>
</dbReference>
<evidence type="ECO:0000313" key="14">
    <source>
        <dbReference type="Proteomes" id="UP000235965"/>
    </source>
</evidence>
<evidence type="ECO:0000256" key="8">
    <source>
        <dbReference type="ARBA" id="ARBA00023242"/>
    </source>
</evidence>
<name>A0A2J7REF4_9NEOP</name>
<proteinExistence type="inferred from homology"/>
<feature type="domain" description="Clp1 P-loop" evidence="10">
    <location>
        <begin position="229"/>
        <end position="371"/>
    </location>
</feature>
<evidence type="ECO:0000259" key="11">
    <source>
        <dbReference type="Pfam" id="PF24419"/>
    </source>
</evidence>
<evidence type="ECO:0000256" key="1">
    <source>
        <dbReference type="ARBA" id="ARBA00004604"/>
    </source>
</evidence>
<feature type="domain" description="NOL9 N-terminal" evidence="11">
    <location>
        <begin position="35"/>
        <end position="193"/>
    </location>
</feature>
<evidence type="ECO:0000313" key="13">
    <source>
        <dbReference type="EMBL" id="PNF39222.1"/>
    </source>
</evidence>
<dbReference type="InterPro" id="IPR045116">
    <property type="entry name" value="Clp1/Grc3"/>
</dbReference>
<evidence type="ECO:0000259" key="12">
    <source>
        <dbReference type="Pfam" id="PF25467"/>
    </source>
</evidence>
<keyword evidence="6" id="KW-0418">Kinase</keyword>
<dbReference type="GO" id="GO:0005524">
    <property type="term" value="F:ATP binding"/>
    <property type="evidence" value="ECO:0007669"/>
    <property type="project" value="UniProtKB-KW"/>
</dbReference>
<evidence type="ECO:0000256" key="6">
    <source>
        <dbReference type="ARBA" id="ARBA00022777"/>
    </source>
</evidence>
<dbReference type="GO" id="GO:0051731">
    <property type="term" value="F:polynucleotide 5'-hydroxyl-kinase activity"/>
    <property type="evidence" value="ECO:0007669"/>
    <property type="project" value="InterPro"/>
</dbReference>
<dbReference type="EMBL" id="NEVH01004981">
    <property type="protein sequence ID" value="PNF39222.1"/>
    <property type="molecule type" value="Genomic_DNA"/>
</dbReference>
<dbReference type="OrthoDB" id="2405412at2759"/>